<evidence type="ECO:0000313" key="2">
    <source>
        <dbReference type="EMBL" id="MBC3791476.1"/>
    </source>
</evidence>
<feature type="domain" description="Schlafen AlbA-2" evidence="1">
    <location>
        <begin position="33"/>
        <end position="152"/>
    </location>
</feature>
<proteinExistence type="predicted"/>
<dbReference type="InterPro" id="IPR007421">
    <property type="entry name" value="Schlafen_AlbA_2_dom"/>
</dbReference>
<keyword evidence="3" id="KW-1185">Reference proteome</keyword>
<sequence length="236" mass="26781">MEKPYLYHDSVLNQMNPSGMDYQALKNLVRRGEGSSLEFKLKTNHPEKIIRGVVAFANTYGGIMLIGVGDDKKIPGLKYADEDEYLLVRAIHKHCFPRISYTIDRVQLLDEREVLVIRVPPSLSKPHYILPDPADPEIKKAYVRVADKSVQASREVREILKGTQADRDIRFSYGEKEKKLMQHLGEHDNITVDLFASIAGISRKIASRTLVLLVLANVLEIHPSDVMDQYTTRPVS</sequence>
<accession>A0ABR6W4F7</accession>
<evidence type="ECO:0000259" key="1">
    <source>
        <dbReference type="Pfam" id="PF04326"/>
    </source>
</evidence>
<dbReference type="InterPro" id="IPR038461">
    <property type="entry name" value="Schlafen_AlbA_2_dom_sf"/>
</dbReference>
<comment type="caution">
    <text evidence="2">The sequence shown here is derived from an EMBL/GenBank/DDBJ whole genome shotgun (WGS) entry which is preliminary data.</text>
</comment>
<dbReference type="Gene3D" id="3.30.950.30">
    <property type="entry name" value="Schlafen, AAA domain"/>
    <property type="match status" value="1"/>
</dbReference>
<protein>
    <submittedName>
        <fullName evidence="2">HTH transcriptional regulator</fullName>
    </submittedName>
</protein>
<name>A0ABR6W4F7_9BACT</name>
<dbReference type="PANTHER" id="PTHR30595">
    <property type="entry name" value="GLPR-RELATED TRANSCRIPTIONAL REPRESSOR"/>
    <property type="match status" value="1"/>
</dbReference>
<gene>
    <name evidence="2" type="ORF">FH603_1978</name>
</gene>
<dbReference type="Pfam" id="PF04326">
    <property type="entry name" value="SLFN_AlbA_2"/>
    <property type="match status" value="1"/>
</dbReference>
<dbReference type="PANTHER" id="PTHR30595:SF6">
    <property type="entry name" value="SCHLAFEN ALBA-2 DOMAIN-CONTAINING PROTEIN"/>
    <property type="match status" value="1"/>
</dbReference>
<dbReference type="Proteomes" id="UP000700732">
    <property type="component" value="Unassembled WGS sequence"/>
</dbReference>
<dbReference type="EMBL" id="VFIA01000010">
    <property type="protein sequence ID" value="MBC3791476.1"/>
    <property type="molecule type" value="Genomic_DNA"/>
</dbReference>
<evidence type="ECO:0000313" key="3">
    <source>
        <dbReference type="Proteomes" id="UP000700732"/>
    </source>
</evidence>
<reference evidence="2 3" key="1">
    <citation type="submission" date="2019-06" db="EMBL/GenBank/DDBJ databases">
        <title>Spirosoma utsteinense sp. nov. isolated from Antarctic ice-free soils.</title>
        <authorList>
            <person name="Tahon G."/>
        </authorList>
    </citation>
    <scope>NUCLEOTIDE SEQUENCE [LARGE SCALE GENOMIC DNA]</scope>
    <source>
        <strain evidence="2 3">LMG 31447</strain>
    </source>
</reference>
<organism evidence="2 3">
    <name type="scientific">Spirosoma utsteinense</name>
    <dbReference type="NCBI Taxonomy" id="2585773"/>
    <lineage>
        <taxon>Bacteria</taxon>
        <taxon>Pseudomonadati</taxon>
        <taxon>Bacteroidota</taxon>
        <taxon>Cytophagia</taxon>
        <taxon>Cytophagales</taxon>
        <taxon>Cytophagaceae</taxon>
        <taxon>Spirosoma</taxon>
    </lineage>
</organism>